<evidence type="ECO:0000259" key="3">
    <source>
        <dbReference type="PROSITE" id="PS51462"/>
    </source>
</evidence>
<dbReference type="GO" id="GO:0016787">
    <property type="term" value="F:hydrolase activity"/>
    <property type="evidence" value="ECO:0007669"/>
    <property type="project" value="UniProtKB-KW"/>
</dbReference>
<dbReference type="PROSITE" id="PS00893">
    <property type="entry name" value="NUDIX_BOX"/>
    <property type="match status" value="1"/>
</dbReference>
<dbReference type="OrthoDB" id="9814308at2"/>
<comment type="cofactor">
    <cofactor evidence="1">
        <name>Mg(2+)</name>
        <dbReference type="ChEBI" id="CHEBI:18420"/>
    </cofactor>
</comment>
<dbReference type="PANTHER" id="PTHR43046:SF16">
    <property type="entry name" value="ADP-RIBOSE PYROPHOSPHATASE YJHB-RELATED"/>
    <property type="match status" value="1"/>
</dbReference>
<feature type="domain" description="Nudix hydrolase" evidence="3">
    <location>
        <begin position="19"/>
        <end position="151"/>
    </location>
</feature>
<keyword evidence="5" id="KW-1185">Reference proteome</keyword>
<evidence type="ECO:0000313" key="4">
    <source>
        <dbReference type="EMBL" id="RZU62777.1"/>
    </source>
</evidence>
<dbReference type="Proteomes" id="UP000292685">
    <property type="component" value="Unassembled WGS sequence"/>
</dbReference>
<dbReference type="SUPFAM" id="SSF55811">
    <property type="entry name" value="Nudix"/>
    <property type="match status" value="1"/>
</dbReference>
<protein>
    <submittedName>
        <fullName evidence="4">ADP-ribose pyrophosphatase YjhB (NUDIX family)</fullName>
    </submittedName>
</protein>
<dbReference type="AlphaFoldDB" id="A0A4Q8AEQ8"/>
<evidence type="ECO:0000256" key="2">
    <source>
        <dbReference type="ARBA" id="ARBA00022801"/>
    </source>
</evidence>
<accession>A0A4Q8AEQ8</accession>
<dbReference type="InterPro" id="IPR015797">
    <property type="entry name" value="NUDIX_hydrolase-like_dom_sf"/>
</dbReference>
<comment type="caution">
    <text evidence="4">The sequence shown here is derived from an EMBL/GenBank/DDBJ whole genome shotgun (WGS) entry which is preliminary data.</text>
</comment>
<gene>
    <name evidence="4" type="ORF">EV380_2380</name>
</gene>
<sequence length="157" mass="17601">MPVPDFILRLRERIGTDPLWLPGVTAVVLRGDGRDEVLLVRRSDNGAWTPVTGIVDPGEHPARTAVREAAEETGVEIEVEALAWVSVTDPVVHVNGDRAQYLDHTFRCRYISGEPYPADDESTAAGWFRLDDLPPMREIYLERIRTAVEHDGSTRLE</sequence>
<dbReference type="Gene3D" id="3.90.79.10">
    <property type="entry name" value="Nucleoside Triphosphate Pyrophosphohydrolase"/>
    <property type="match status" value="1"/>
</dbReference>
<dbReference type="InterPro" id="IPR000086">
    <property type="entry name" value="NUDIX_hydrolase_dom"/>
</dbReference>
<keyword evidence="2" id="KW-0378">Hydrolase</keyword>
<dbReference type="Pfam" id="PF00293">
    <property type="entry name" value="NUDIX"/>
    <property type="match status" value="1"/>
</dbReference>
<proteinExistence type="predicted"/>
<dbReference type="CDD" id="cd18879">
    <property type="entry name" value="NUDIX_Hydrolase"/>
    <property type="match status" value="1"/>
</dbReference>
<evidence type="ECO:0000256" key="1">
    <source>
        <dbReference type="ARBA" id="ARBA00001946"/>
    </source>
</evidence>
<dbReference type="InterPro" id="IPR020084">
    <property type="entry name" value="NUDIX_hydrolase_CS"/>
</dbReference>
<reference evidence="4 5" key="1">
    <citation type="submission" date="2019-02" db="EMBL/GenBank/DDBJ databases">
        <title>Sequencing the genomes of 1000 actinobacteria strains.</title>
        <authorList>
            <person name="Klenk H.-P."/>
        </authorList>
    </citation>
    <scope>NUCLEOTIDE SEQUENCE [LARGE SCALE GENOMIC DNA]</scope>
    <source>
        <strain evidence="4 5">DSM 17364</strain>
    </source>
</reference>
<organism evidence="4 5">
    <name type="scientific">Zhihengliuella halotolerans</name>
    <dbReference type="NCBI Taxonomy" id="370736"/>
    <lineage>
        <taxon>Bacteria</taxon>
        <taxon>Bacillati</taxon>
        <taxon>Actinomycetota</taxon>
        <taxon>Actinomycetes</taxon>
        <taxon>Micrococcales</taxon>
        <taxon>Micrococcaceae</taxon>
        <taxon>Zhihengliuella</taxon>
    </lineage>
</organism>
<dbReference type="PANTHER" id="PTHR43046">
    <property type="entry name" value="GDP-MANNOSE MANNOSYL HYDROLASE"/>
    <property type="match status" value="1"/>
</dbReference>
<dbReference type="PROSITE" id="PS51462">
    <property type="entry name" value="NUDIX"/>
    <property type="match status" value="1"/>
</dbReference>
<name>A0A4Q8AEQ8_9MICC</name>
<dbReference type="EMBL" id="SHLA01000001">
    <property type="protein sequence ID" value="RZU62777.1"/>
    <property type="molecule type" value="Genomic_DNA"/>
</dbReference>
<evidence type="ECO:0000313" key="5">
    <source>
        <dbReference type="Proteomes" id="UP000292685"/>
    </source>
</evidence>
<dbReference type="RefSeq" id="WP_130451305.1">
    <property type="nucleotide sequence ID" value="NZ_SHLA01000001.1"/>
</dbReference>